<name>A0ABY0ISV1_9RHOO</name>
<evidence type="ECO:0000313" key="1">
    <source>
        <dbReference type="EMBL" id="RZT89860.1"/>
    </source>
</evidence>
<reference evidence="1 2" key="1">
    <citation type="submission" date="2019-02" db="EMBL/GenBank/DDBJ databases">
        <title>Genomic Encyclopedia of Type Strains, Phase IV (KMG-IV): sequencing the most valuable type-strain genomes for metagenomic binning, comparative biology and taxonomic classification.</title>
        <authorList>
            <person name="Goeker M."/>
        </authorList>
    </citation>
    <scope>NUCLEOTIDE SEQUENCE [LARGE SCALE GENOMIC DNA]</scope>
    <source>
        <strain evidence="1 2">DSM 21223</strain>
    </source>
</reference>
<evidence type="ECO:0008006" key="3">
    <source>
        <dbReference type="Google" id="ProtNLM"/>
    </source>
</evidence>
<protein>
    <recommendedName>
        <fullName evidence="3">DUF1178 family protein</fullName>
    </recommendedName>
</protein>
<sequence length="146" mass="16226">MIIFELSCEQEHRFEGWFRSAEDYQSQQERGLVTCPHCNSHQIRKIPAGIHLAQGGEGAAPAAEAPPATVETSLSPLTAYRQVVDFLMSVSDDVGSAFAEEARKMHNEEAPRRSIRGQASDEEFAELEEEGIGVFRLPLPKKEDLN</sequence>
<dbReference type="RefSeq" id="WP_130458499.1">
    <property type="nucleotide sequence ID" value="NZ_SHKM01000001.1"/>
</dbReference>
<organism evidence="1 2">
    <name type="scientific">Azospira oryzae</name>
    <dbReference type="NCBI Taxonomy" id="146939"/>
    <lineage>
        <taxon>Bacteria</taxon>
        <taxon>Pseudomonadati</taxon>
        <taxon>Pseudomonadota</taxon>
        <taxon>Betaproteobacteria</taxon>
        <taxon>Rhodocyclales</taxon>
        <taxon>Rhodocyclaceae</taxon>
        <taxon>Azospira</taxon>
    </lineage>
</organism>
<comment type="caution">
    <text evidence="1">The sequence shown here is derived from an EMBL/GenBank/DDBJ whole genome shotgun (WGS) entry which is preliminary data.</text>
</comment>
<dbReference type="Proteomes" id="UP000292136">
    <property type="component" value="Unassembled WGS sequence"/>
</dbReference>
<evidence type="ECO:0000313" key="2">
    <source>
        <dbReference type="Proteomes" id="UP000292136"/>
    </source>
</evidence>
<accession>A0ABY0ISV1</accession>
<dbReference type="EMBL" id="SHKM01000001">
    <property type="protein sequence ID" value="RZT89860.1"/>
    <property type="molecule type" value="Genomic_DNA"/>
</dbReference>
<dbReference type="InterPro" id="IPR009562">
    <property type="entry name" value="DUF1178"/>
</dbReference>
<keyword evidence="2" id="KW-1185">Reference proteome</keyword>
<dbReference type="Pfam" id="PF06676">
    <property type="entry name" value="DUF1178"/>
    <property type="match status" value="1"/>
</dbReference>
<proteinExistence type="predicted"/>
<dbReference type="PIRSF" id="PIRSF032131">
    <property type="entry name" value="UCP032131"/>
    <property type="match status" value="1"/>
</dbReference>
<gene>
    <name evidence="1" type="ORF">EV678_0661</name>
</gene>